<sequence>MEELLEEKKFEMRAYDKAELALLYCPGRSEETALKTMMRWIRQCEPLMEALDAIGYNCRRHRFLRREVEQIVRHLGEP</sequence>
<reference evidence="1 3" key="1">
    <citation type="submission" date="2015-09" db="EMBL/GenBank/DDBJ databases">
        <authorList>
            <consortium name="Pathogen Informatics"/>
        </authorList>
    </citation>
    <scope>NUCLEOTIDE SEQUENCE [LARGE SCALE GENOMIC DNA]</scope>
    <source>
        <strain evidence="1 3">2789STDY5834846</strain>
    </source>
</reference>
<dbReference type="EMBL" id="CZAE01000012">
    <property type="protein sequence ID" value="CUP48390.1"/>
    <property type="molecule type" value="Genomic_DNA"/>
</dbReference>
<evidence type="ECO:0000313" key="2">
    <source>
        <dbReference type="EMBL" id="UVQ74562.1"/>
    </source>
</evidence>
<dbReference type="RefSeq" id="WP_010539168.1">
    <property type="nucleotide sequence ID" value="NZ_CABMFH010000009.1"/>
</dbReference>
<accession>A0A3E5GDH2</accession>
<dbReference type="EMBL" id="CP103141">
    <property type="protein sequence ID" value="UVQ74562.1"/>
    <property type="molecule type" value="Genomic_DNA"/>
</dbReference>
<dbReference type="Pfam" id="PF14053">
    <property type="entry name" value="DUF4248"/>
    <property type="match status" value="1"/>
</dbReference>
<gene>
    <name evidence="1" type="ORF">ERS852461_02676</name>
    <name evidence="2" type="ORF">NXY30_27115</name>
</gene>
<name>A0A3E5GDH2_9BACE</name>
<dbReference type="AlphaFoldDB" id="A0A3E5GDH2"/>
<dbReference type="InterPro" id="IPR025342">
    <property type="entry name" value="DUF4248"/>
</dbReference>
<evidence type="ECO:0000313" key="3">
    <source>
        <dbReference type="Proteomes" id="UP000095606"/>
    </source>
</evidence>
<organism evidence="1 3">
    <name type="scientific">Bacteroides faecis</name>
    <dbReference type="NCBI Taxonomy" id="674529"/>
    <lineage>
        <taxon>Bacteria</taxon>
        <taxon>Pseudomonadati</taxon>
        <taxon>Bacteroidota</taxon>
        <taxon>Bacteroidia</taxon>
        <taxon>Bacteroidales</taxon>
        <taxon>Bacteroidaceae</taxon>
        <taxon>Bacteroides</taxon>
    </lineage>
</organism>
<reference evidence="2" key="2">
    <citation type="submission" date="2022-08" db="EMBL/GenBank/DDBJ databases">
        <title>Genome Sequencing of Bacteroides fragilis Group Isolates with Nanopore Technology.</title>
        <authorList>
            <person name="Tisza M.J."/>
            <person name="Smith D."/>
            <person name="Dekker J.P."/>
        </authorList>
    </citation>
    <scope>NUCLEOTIDE SEQUENCE</scope>
    <source>
        <strain evidence="2">BFG-527</strain>
    </source>
</reference>
<accession>A0A174NPA2</accession>
<proteinExistence type="predicted"/>
<protein>
    <submittedName>
        <fullName evidence="2">DUF4248 domain-containing protein</fullName>
    </submittedName>
</protein>
<dbReference type="GeneID" id="69591908"/>
<evidence type="ECO:0000313" key="4">
    <source>
        <dbReference type="Proteomes" id="UP001060104"/>
    </source>
</evidence>
<dbReference type="Proteomes" id="UP000095606">
    <property type="component" value="Unassembled WGS sequence"/>
</dbReference>
<keyword evidence="4" id="KW-1185">Reference proteome</keyword>
<evidence type="ECO:0000313" key="1">
    <source>
        <dbReference type="EMBL" id="CUP48390.1"/>
    </source>
</evidence>
<dbReference type="Proteomes" id="UP001060104">
    <property type="component" value="Chromosome"/>
</dbReference>